<accession>A0A841JTM7</accession>
<dbReference type="EMBL" id="JACHEK010000005">
    <property type="protein sequence ID" value="MBB6144686.1"/>
    <property type="molecule type" value="Genomic_DNA"/>
</dbReference>
<evidence type="ECO:0000259" key="1">
    <source>
        <dbReference type="Pfam" id="PF13478"/>
    </source>
</evidence>
<dbReference type="InterPro" id="IPR027051">
    <property type="entry name" value="XdhC_Rossmann_dom"/>
</dbReference>
<dbReference type="PANTHER" id="PTHR30388">
    <property type="entry name" value="ALDEHYDE OXIDOREDUCTASE MOLYBDENUM COFACTOR ASSEMBLY PROTEIN"/>
    <property type="match status" value="1"/>
</dbReference>
<dbReference type="Pfam" id="PF13478">
    <property type="entry name" value="XdhC_C"/>
    <property type="match status" value="1"/>
</dbReference>
<dbReference type="PANTHER" id="PTHR30388:SF6">
    <property type="entry name" value="XANTHINE DEHYDROGENASE SUBUNIT A-RELATED"/>
    <property type="match status" value="1"/>
</dbReference>
<name>A0A841JTM7_9BACT</name>
<dbReference type="AlphaFoldDB" id="A0A841JTM7"/>
<dbReference type="Gene3D" id="3.40.50.720">
    <property type="entry name" value="NAD(P)-binding Rossmann-like Domain"/>
    <property type="match status" value="1"/>
</dbReference>
<feature type="domain" description="XdhC Rossmann" evidence="1">
    <location>
        <begin position="117"/>
        <end position="260"/>
    </location>
</feature>
<dbReference type="Proteomes" id="UP000538666">
    <property type="component" value="Unassembled WGS sequence"/>
</dbReference>
<reference evidence="2 3" key="1">
    <citation type="submission" date="2020-08" db="EMBL/GenBank/DDBJ databases">
        <title>Genomic Encyclopedia of Type Strains, Phase IV (KMG-IV): sequencing the most valuable type-strain genomes for metagenomic binning, comparative biology and taxonomic classification.</title>
        <authorList>
            <person name="Goeker M."/>
        </authorList>
    </citation>
    <scope>NUCLEOTIDE SEQUENCE [LARGE SCALE GENOMIC DNA]</scope>
    <source>
        <strain evidence="2 3">DSM 103733</strain>
    </source>
</reference>
<evidence type="ECO:0000313" key="2">
    <source>
        <dbReference type="EMBL" id="MBB6144686.1"/>
    </source>
</evidence>
<protein>
    <submittedName>
        <fullName evidence="2">Xanthine/CO dehydrogenase XdhC/CoxF family maturation factor</fullName>
    </submittedName>
</protein>
<sequence length="301" mass="32677">MERYSTLFDDSAEVPFGLGCGGAIDVLFEPAETPECRALMEALENTLRGHERTILTFLPAKERKMARAVFDGRGDVLFVSKGWSESSAQYARKCAVHSLEPSQDKFFFEQLVGPPRLFVLGAGDDAKPLVSMAALMGWSVTVMDGRAQLAKAERFPSAQHVSVIRTPSDSLREIQSDDAVVIMTHSYEQDRELLASLLPRRPKYLGVLGARHRSSLLIAEAVARLGCSVEGCCEQISAPVGLDLGGEGPDAIALAVIAEIQACHAGRLKNVRSLSAEDVARHVLEGGASRYLRTYCARDVS</sequence>
<keyword evidence="3" id="KW-1185">Reference proteome</keyword>
<proteinExistence type="predicted"/>
<comment type="caution">
    <text evidence="2">The sequence shown here is derived from an EMBL/GenBank/DDBJ whole genome shotgun (WGS) entry which is preliminary data.</text>
</comment>
<gene>
    <name evidence="2" type="ORF">HNQ77_002642</name>
</gene>
<organism evidence="2 3">
    <name type="scientific">Silvibacterium bohemicum</name>
    <dbReference type="NCBI Taxonomy" id="1577686"/>
    <lineage>
        <taxon>Bacteria</taxon>
        <taxon>Pseudomonadati</taxon>
        <taxon>Acidobacteriota</taxon>
        <taxon>Terriglobia</taxon>
        <taxon>Terriglobales</taxon>
        <taxon>Acidobacteriaceae</taxon>
        <taxon>Silvibacterium</taxon>
    </lineage>
</organism>
<dbReference type="InterPro" id="IPR052698">
    <property type="entry name" value="MoCofactor_Util/Proc"/>
</dbReference>
<evidence type="ECO:0000313" key="3">
    <source>
        <dbReference type="Proteomes" id="UP000538666"/>
    </source>
</evidence>